<feature type="compositionally biased region" description="Basic and acidic residues" evidence="1">
    <location>
        <begin position="508"/>
        <end position="517"/>
    </location>
</feature>
<dbReference type="Proteomes" id="UP000215914">
    <property type="component" value="Unassembled WGS sequence"/>
</dbReference>
<comment type="caution">
    <text evidence="2">The sequence shown here is derived from an EMBL/GenBank/DDBJ whole genome shotgun (WGS) entry which is preliminary data.</text>
</comment>
<organism evidence="2 3">
    <name type="scientific">Helianthus annuus</name>
    <name type="common">Common sunflower</name>
    <dbReference type="NCBI Taxonomy" id="4232"/>
    <lineage>
        <taxon>Eukaryota</taxon>
        <taxon>Viridiplantae</taxon>
        <taxon>Streptophyta</taxon>
        <taxon>Embryophyta</taxon>
        <taxon>Tracheophyta</taxon>
        <taxon>Spermatophyta</taxon>
        <taxon>Magnoliopsida</taxon>
        <taxon>eudicotyledons</taxon>
        <taxon>Gunneridae</taxon>
        <taxon>Pentapetalae</taxon>
        <taxon>asterids</taxon>
        <taxon>campanulids</taxon>
        <taxon>Asterales</taxon>
        <taxon>Asteraceae</taxon>
        <taxon>Asteroideae</taxon>
        <taxon>Heliantheae alliance</taxon>
        <taxon>Heliantheae</taxon>
        <taxon>Helianthus</taxon>
    </lineage>
</organism>
<dbReference type="EMBL" id="MNCJ02000329">
    <property type="protein sequence ID" value="KAF5767102.1"/>
    <property type="molecule type" value="Genomic_DNA"/>
</dbReference>
<feature type="compositionally biased region" description="Low complexity" evidence="1">
    <location>
        <begin position="348"/>
        <end position="364"/>
    </location>
</feature>
<accession>A0A9K3E655</accession>
<dbReference type="AlphaFoldDB" id="A0A9K3E655"/>
<evidence type="ECO:0000313" key="3">
    <source>
        <dbReference type="Proteomes" id="UP000215914"/>
    </source>
</evidence>
<reference evidence="2" key="1">
    <citation type="journal article" date="2017" name="Nature">
        <title>The sunflower genome provides insights into oil metabolism, flowering and Asterid evolution.</title>
        <authorList>
            <person name="Badouin H."/>
            <person name="Gouzy J."/>
            <person name="Grassa C.J."/>
            <person name="Murat F."/>
            <person name="Staton S.E."/>
            <person name="Cottret L."/>
            <person name="Lelandais-Briere C."/>
            <person name="Owens G.L."/>
            <person name="Carrere S."/>
            <person name="Mayjonade B."/>
            <person name="Legrand L."/>
            <person name="Gill N."/>
            <person name="Kane N.C."/>
            <person name="Bowers J.E."/>
            <person name="Hubner S."/>
            <person name="Bellec A."/>
            <person name="Berard A."/>
            <person name="Berges H."/>
            <person name="Blanchet N."/>
            <person name="Boniface M.C."/>
            <person name="Brunel D."/>
            <person name="Catrice O."/>
            <person name="Chaidir N."/>
            <person name="Claudel C."/>
            <person name="Donnadieu C."/>
            <person name="Faraut T."/>
            <person name="Fievet G."/>
            <person name="Helmstetter N."/>
            <person name="King M."/>
            <person name="Knapp S.J."/>
            <person name="Lai Z."/>
            <person name="Le Paslier M.C."/>
            <person name="Lippi Y."/>
            <person name="Lorenzon L."/>
            <person name="Mandel J.R."/>
            <person name="Marage G."/>
            <person name="Marchand G."/>
            <person name="Marquand E."/>
            <person name="Bret-Mestries E."/>
            <person name="Morien E."/>
            <person name="Nambeesan S."/>
            <person name="Nguyen T."/>
            <person name="Pegot-Espagnet P."/>
            <person name="Pouilly N."/>
            <person name="Raftis F."/>
            <person name="Sallet E."/>
            <person name="Schiex T."/>
            <person name="Thomas J."/>
            <person name="Vandecasteele C."/>
            <person name="Vares D."/>
            <person name="Vear F."/>
            <person name="Vautrin S."/>
            <person name="Crespi M."/>
            <person name="Mangin B."/>
            <person name="Burke J.M."/>
            <person name="Salse J."/>
            <person name="Munos S."/>
            <person name="Vincourt P."/>
            <person name="Rieseberg L.H."/>
            <person name="Langlade N.B."/>
        </authorList>
    </citation>
    <scope>NUCLEOTIDE SEQUENCE</scope>
    <source>
        <tissue evidence="2">Leaves</tissue>
    </source>
</reference>
<protein>
    <submittedName>
        <fullName evidence="2">Uncharacterized protein</fullName>
    </submittedName>
</protein>
<gene>
    <name evidence="2" type="ORF">HanXRQr2_Chr14g0620421</name>
</gene>
<sequence length="517" mass="58184">MFFVYKMAPKAQKRKPATKKTDKPEEQIMSEPCHNMVAYLDPEGKITELKEITLWLRESRINKAITFSTPVYKSHIKEFWNSANVIEVDGNELIQGQVNQVNVDVSPDILNTVLELQDDPNAPYSIPILCTRGCLLRMKCTEDIFSGQINKAWLPMRYKFLLHVLIQCLSNRRAGYDMAGNDLVGFMVALVLNKPFSISKYIYANMKENLKRTSGRTTGNKFWMYHRFLQIIMNVQHPNLPKADKDILKIDAMIEHSQKIFRGVAANRYKESTPPRKLIGALDKKDYVIPENDKWRHNDSQSDDEEPKLKKMMEDKFGRKKVKIFGDSTESESDDDSDEGGDGGDIGDAGASAAGTTGASSVGGDAEDSESDDNRPEPGYEFYLDDRGVRKVRKIRQEEDADYVPSDTEAKRLKRKQTAARRKKKNKKYIGASCVQPTVSQPEPVHEADMNPNFGLTADEAAAIISSPPRSSEPTPVVTSAAETPTVTPQEPVRTIASSIRAKTSQHGSERRQRIFS</sequence>
<feature type="compositionally biased region" description="Polar residues" evidence="1">
    <location>
        <begin position="496"/>
        <end position="507"/>
    </location>
</feature>
<proteinExistence type="predicted"/>
<reference evidence="2" key="2">
    <citation type="submission" date="2020-06" db="EMBL/GenBank/DDBJ databases">
        <title>Helianthus annuus Genome sequencing and assembly Release 2.</title>
        <authorList>
            <person name="Gouzy J."/>
            <person name="Langlade N."/>
            <person name="Munos S."/>
        </authorList>
    </citation>
    <scope>NUCLEOTIDE SEQUENCE</scope>
    <source>
        <tissue evidence="2">Leaves</tissue>
    </source>
</reference>
<evidence type="ECO:0000256" key="1">
    <source>
        <dbReference type="SAM" id="MobiDB-lite"/>
    </source>
</evidence>
<dbReference type="Gramene" id="mRNA:HanXRQr2_Chr14g0620421">
    <property type="protein sequence ID" value="CDS:HanXRQr2_Chr14g0620421.1"/>
    <property type="gene ID" value="HanXRQr2_Chr14g0620421"/>
</dbReference>
<name>A0A9K3E655_HELAN</name>
<keyword evidence="3" id="KW-1185">Reference proteome</keyword>
<feature type="compositionally biased region" description="Basic residues" evidence="1">
    <location>
        <begin position="412"/>
        <end position="428"/>
    </location>
</feature>
<feature type="compositionally biased region" description="Basic and acidic residues" evidence="1">
    <location>
        <begin position="372"/>
        <end position="389"/>
    </location>
</feature>
<feature type="compositionally biased region" description="Basic and acidic residues" evidence="1">
    <location>
        <begin position="307"/>
        <end position="317"/>
    </location>
</feature>
<feature type="region of interest" description="Disordered" evidence="1">
    <location>
        <begin position="292"/>
        <end position="517"/>
    </location>
</feature>
<evidence type="ECO:0000313" key="2">
    <source>
        <dbReference type="EMBL" id="KAF5767102.1"/>
    </source>
</evidence>
<feature type="compositionally biased region" description="Low complexity" evidence="1">
    <location>
        <begin position="460"/>
        <end position="480"/>
    </location>
</feature>
<feature type="compositionally biased region" description="Acidic residues" evidence="1">
    <location>
        <begin position="329"/>
        <end position="342"/>
    </location>
</feature>